<dbReference type="Gene3D" id="2.10.260.10">
    <property type="match status" value="1"/>
</dbReference>
<dbReference type="Pfam" id="PF04014">
    <property type="entry name" value="MazE_antitoxin"/>
    <property type="match status" value="1"/>
</dbReference>
<accession>A0A847UHU7</accession>
<comment type="caution">
    <text evidence="2">The sequence shown here is derived from an EMBL/GenBank/DDBJ whole genome shotgun (WGS) entry which is preliminary data.</text>
</comment>
<dbReference type="EMBL" id="WOYG01000001">
    <property type="protein sequence ID" value="NLV10678.1"/>
    <property type="molecule type" value="Genomic_DNA"/>
</dbReference>
<dbReference type="InterPro" id="IPR007159">
    <property type="entry name" value="SpoVT-AbrB_dom"/>
</dbReference>
<feature type="domain" description="SpoVT-AbrB" evidence="1">
    <location>
        <begin position="14"/>
        <end position="49"/>
    </location>
</feature>
<evidence type="ECO:0000313" key="3">
    <source>
        <dbReference type="Proteomes" id="UP000608662"/>
    </source>
</evidence>
<gene>
    <name evidence="2" type="ORF">GOC74_12155</name>
</gene>
<dbReference type="GO" id="GO:0003677">
    <property type="term" value="F:DNA binding"/>
    <property type="evidence" value="ECO:0007669"/>
    <property type="project" value="InterPro"/>
</dbReference>
<dbReference type="GeneID" id="94361483"/>
<protein>
    <recommendedName>
        <fullName evidence="1">SpoVT-AbrB domain-containing protein</fullName>
    </recommendedName>
</protein>
<dbReference type="Proteomes" id="UP000608662">
    <property type="component" value="Unassembled WGS sequence"/>
</dbReference>
<sequence length="53" mass="5735">MGRKPCSRTVTDLGGSVGVSIPKGLADAFEIEQGDEVLIEWDIDDGKMITRLD</sequence>
<dbReference type="RefSeq" id="WP_170094349.1">
    <property type="nucleotide sequence ID" value="NZ_WOYG01000001.1"/>
</dbReference>
<proteinExistence type="predicted"/>
<dbReference type="SUPFAM" id="SSF89447">
    <property type="entry name" value="AbrB/MazE/MraZ-like"/>
    <property type="match status" value="1"/>
</dbReference>
<evidence type="ECO:0000313" key="2">
    <source>
        <dbReference type="EMBL" id="NLV10678.1"/>
    </source>
</evidence>
<reference evidence="2" key="1">
    <citation type="submission" date="2019-12" db="EMBL/GenBank/DDBJ databases">
        <title>Whole-genome sequence of Halomicrobium mukohataei pws1.</title>
        <authorList>
            <person name="Verma D.K."/>
            <person name="Gopal K."/>
            <person name="Prasad E.S."/>
        </authorList>
    </citation>
    <scope>NUCLEOTIDE SEQUENCE</scope>
    <source>
        <strain evidence="2">Pws1</strain>
    </source>
</reference>
<dbReference type="AlphaFoldDB" id="A0A847UHU7"/>
<name>A0A847UHU7_9EURY</name>
<organism evidence="2 3">
    <name type="scientific">Halomicrobium mukohataei</name>
    <dbReference type="NCBI Taxonomy" id="57705"/>
    <lineage>
        <taxon>Archaea</taxon>
        <taxon>Methanobacteriati</taxon>
        <taxon>Methanobacteriota</taxon>
        <taxon>Stenosarchaea group</taxon>
        <taxon>Halobacteria</taxon>
        <taxon>Halobacteriales</taxon>
        <taxon>Haloarculaceae</taxon>
        <taxon>Halomicrobium</taxon>
    </lineage>
</organism>
<dbReference type="InterPro" id="IPR037914">
    <property type="entry name" value="SpoVT-AbrB_sf"/>
</dbReference>
<evidence type="ECO:0000259" key="1">
    <source>
        <dbReference type="Pfam" id="PF04014"/>
    </source>
</evidence>